<accession>A0ABT5NV53</accession>
<evidence type="ECO:0000313" key="2">
    <source>
        <dbReference type="EMBL" id="MDD0992055.1"/>
    </source>
</evidence>
<evidence type="ECO:0000256" key="1">
    <source>
        <dbReference type="SAM" id="Phobius"/>
    </source>
</evidence>
<reference evidence="2 3" key="1">
    <citation type="submission" date="2022-05" db="EMBL/GenBank/DDBJ databases">
        <title>Novel Pseudomonas spp. Isolated from a Rainbow Trout Aquaculture Facility.</title>
        <authorList>
            <person name="Testerman T."/>
            <person name="Graf J."/>
        </authorList>
    </citation>
    <scope>NUCLEOTIDE SEQUENCE [LARGE SCALE GENOMIC DNA]</scope>
    <source>
        <strain evidence="2 3">ID681</strain>
    </source>
</reference>
<keyword evidence="1" id="KW-0812">Transmembrane</keyword>
<feature type="transmembrane region" description="Helical" evidence="1">
    <location>
        <begin position="87"/>
        <end position="107"/>
    </location>
</feature>
<dbReference type="RefSeq" id="WP_273910597.1">
    <property type="nucleotide sequence ID" value="NZ_JAMDGX010000030.1"/>
</dbReference>
<dbReference type="Proteomes" id="UP001148203">
    <property type="component" value="Unassembled WGS sequence"/>
</dbReference>
<protein>
    <submittedName>
        <fullName evidence="2">Uncharacterized protein</fullName>
    </submittedName>
</protein>
<organism evidence="2 3">
    <name type="scientific">Pseudomonas fontis</name>
    <dbReference type="NCBI Taxonomy" id="2942633"/>
    <lineage>
        <taxon>Bacteria</taxon>
        <taxon>Pseudomonadati</taxon>
        <taxon>Pseudomonadota</taxon>
        <taxon>Gammaproteobacteria</taxon>
        <taxon>Pseudomonadales</taxon>
        <taxon>Pseudomonadaceae</taxon>
        <taxon>Pseudomonas</taxon>
    </lineage>
</organism>
<gene>
    <name evidence="2" type="ORF">M5G11_16095</name>
</gene>
<name>A0ABT5NV53_9PSED</name>
<feature type="transmembrane region" description="Helical" evidence="1">
    <location>
        <begin position="113"/>
        <end position="134"/>
    </location>
</feature>
<keyword evidence="1" id="KW-1133">Transmembrane helix</keyword>
<dbReference type="EMBL" id="JAMDGY010000049">
    <property type="protein sequence ID" value="MDD0992055.1"/>
    <property type="molecule type" value="Genomic_DNA"/>
</dbReference>
<comment type="caution">
    <text evidence="2">The sequence shown here is derived from an EMBL/GenBank/DDBJ whole genome shotgun (WGS) entry which is preliminary data.</text>
</comment>
<sequence length="199" mass="21422">MTDTAILSIQSIVDLLNRRKPDALTRLQSEYPSYKSALEPGKKLGDDSLPSSQMLQDLAQQTIAVAKEEGLATSQRIQRRFRMSARLRLAGAVVSSLSSAGIIAALTQGSTRAALVSGCIAFGSSCFTLVAQYVEDYAGGQQSLKDLRERVATHTTCIWEVEAELKLMVALNESGGIEELVRKLNVAVAAIRQAQLAVP</sequence>
<proteinExistence type="predicted"/>
<evidence type="ECO:0000313" key="3">
    <source>
        <dbReference type="Proteomes" id="UP001148203"/>
    </source>
</evidence>
<keyword evidence="3" id="KW-1185">Reference proteome</keyword>
<keyword evidence="1" id="KW-0472">Membrane</keyword>